<keyword evidence="3" id="KW-1185">Reference proteome</keyword>
<dbReference type="EMBL" id="BPQJ01000009">
    <property type="protein sequence ID" value="GJD62197.1"/>
    <property type="molecule type" value="Genomic_DNA"/>
</dbReference>
<dbReference type="AlphaFoldDB" id="A0AA37M490"/>
<protein>
    <recommendedName>
        <fullName evidence="4">Lysozyme inhibitor LprI N-terminal domain-containing protein</fullName>
    </recommendedName>
</protein>
<gene>
    <name evidence="2" type="ORF">MPEAHAMD_2349</name>
</gene>
<feature type="chain" id="PRO_5041304078" description="Lysozyme inhibitor LprI N-terminal domain-containing protein" evidence="1">
    <location>
        <begin position="26"/>
        <end position="188"/>
    </location>
</feature>
<organism evidence="2 3">
    <name type="scientific">Methylobacterium frigidaeris</name>
    <dbReference type="NCBI Taxonomy" id="2038277"/>
    <lineage>
        <taxon>Bacteria</taxon>
        <taxon>Pseudomonadati</taxon>
        <taxon>Pseudomonadota</taxon>
        <taxon>Alphaproteobacteria</taxon>
        <taxon>Hyphomicrobiales</taxon>
        <taxon>Methylobacteriaceae</taxon>
        <taxon>Methylobacterium</taxon>
    </lineage>
</organism>
<dbReference type="Proteomes" id="UP001055286">
    <property type="component" value="Unassembled WGS sequence"/>
</dbReference>
<feature type="signal peptide" evidence="1">
    <location>
        <begin position="1"/>
        <end position="25"/>
    </location>
</feature>
<evidence type="ECO:0000313" key="2">
    <source>
        <dbReference type="EMBL" id="GJD62197.1"/>
    </source>
</evidence>
<comment type="caution">
    <text evidence="2">The sequence shown here is derived from an EMBL/GenBank/DDBJ whole genome shotgun (WGS) entry which is preliminary data.</text>
</comment>
<evidence type="ECO:0000256" key="1">
    <source>
        <dbReference type="SAM" id="SignalP"/>
    </source>
</evidence>
<keyword evidence="1" id="KW-0732">Signal</keyword>
<sequence length="188" mass="18962">MRGGQAGQASRIVAQVLAGSLLASAASARSAQPSDAFEACLDRAAGDPGAIQLCADAAVAAESAKLNPGNGPAGADFAQALVALGDDAVERGLFGSGRAAEVAVAQAGVRLARARSAFLRGNDPPAAGRTEPTALGPDAQAAWARSRRSDCAAHTVADCAARYDALLSIYARADLDEEARPAPRRPSR</sequence>
<name>A0AA37M490_9HYPH</name>
<evidence type="ECO:0000313" key="3">
    <source>
        <dbReference type="Proteomes" id="UP001055286"/>
    </source>
</evidence>
<reference evidence="2" key="2">
    <citation type="submission" date="2021-08" db="EMBL/GenBank/DDBJ databases">
        <authorList>
            <person name="Tani A."/>
            <person name="Ola A."/>
            <person name="Ogura Y."/>
            <person name="Katsura K."/>
            <person name="Hayashi T."/>
        </authorList>
    </citation>
    <scope>NUCLEOTIDE SEQUENCE</scope>
    <source>
        <strain evidence="2">JCM 32048</strain>
    </source>
</reference>
<evidence type="ECO:0008006" key="4">
    <source>
        <dbReference type="Google" id="ProtNLM"/>
    </source>
</evidence>
<reference evidence="2" key="1">
    <citation type="journal article" date="2016" name="Front. Microbiol.">
        <title>Genome Sequence of the Piezophilic, Mesophilic Sulfate-Reducing Bacterium Desulfovibrio indicus J2T.</title>
        <authorList>
            <person name="Cao J."/>
            <person name="Maignien L."/>
            <person name="Shao Z."/>
            <person name="Alain K."/>
            <person name="Jebbar M."/>
        </authorList>
    </citation>
    <scope>NUCLEOTIDE SEQUENCE</scope>
    <source>
        <strain evidence="2">JCM 32048</strain>
    </source>
</reference>
<proteinExistence type="predicted"/>
<accession>A0AA37M490</accession>